<accession>A0ABN2TD41</accession>
<dbReference type="Pfam" id="PF25135">
    <property type="entry name" value="DUF7822"/>
    <property type="match status" value="1"/>
</dbReference>
<dbReference type="Proteomes" id="UP001499854">
    <property type="component" value="Unassembled WGS sequence"/>
</dbReference>
<sequence length="178" mass="20013">MANRSYLYSADTLPTDTDNPQRILCISEHRWDIPLAHKLLVGREPRIVQSMIWNPRIGIAADYAGGTALLLDLLRVVWNGLEEDPDFAPRLVKMTVHLQQQRAAYSILEAGEMFSLDGGDVEEAAQRMVATDIPKAVARAEAAIAGEDDEWLEAVRASWQDHFDSHYAKVLYFSFPTD</sequence>
<evidence type="ECO:0000313" key="2">
    <source>
        <dbReference type="EMBL" id="GAA2005605.1"/>
    </source>
</evidence>
<keyword evidence="3" id="KW-1185">Reference proteome</keyword>
<dbReference type="InterPro" id="IPR056724">
    <property type="entry name" value="DUF7822"/>
</dbReference>
<proteinExistence type="predicted"/>
<organism evidence="2 3">
    <name type="scientific">Catenulispora subtropica</name>
    <dbReference type="NCBI Taxonomy" id="450798"/>
    <lineage>
        <taxon>Bacteria</taxon>
        <taxon>Bacillati</taxon>
        <taxon>Actinomycetota</taxon>
        <taxon>Actinomycetes</taxon>
        <taxon>Catenulisporales</taxon>
        <taxon>Catenulisporaceae</taxon>
        <taxon>Catenulispora</taxon>
    </lineage>
</organism>
<reference evidence="2 3" key="1">
    <citation type="journal article" date="2019" name="Int. J. Syst. Evol. Microbiol.">
        <title>The Global Catalogue of Microorganisms (GCM) 10K type strain sequencing project: providing services to taxonomists for standard genome sequencing and annotation.</title>
        <authorList>
            <consortium name="The Broad Institute Genomics Platform"/>
            <consortium name="The Broad Institute Genome Sequencing Center for Infectious Disease"/>
            <person name="Wu L."/>
            <person name="Ma J."/>
        </authorList>
    </citation>
    <scope>NUCLEOTIDE SEQUENCE [LARGE SCALE GENOMIC DNA]</scope>
    <source>
        <strain evidence="2 3">JCM 16013</strain>
    </source>
</reference>
<comment type="caution">
    <text evidence="2">The sequence shown here is derived from an EMBL/GenBank/DDBJ whole genome shotgun (WGS) entry which is preliminary data.</text>
</comment>
<dbReference type="EMBL" id="BAAAQM010000087">
    <property type="protein sequence ID" value="GAA2005605.1"/>
    <property type="molecule type" value="Genomic_DNA"/>
</dbReference>
<name>A0ABN2TD41_9ACTN</name>
<evidence type="ECO:0000313" key="3">
    <source>
        <dbReference type="Proteomes" id="UP001499854"/>
    </source>
</evidence>
<gene>
    <name evidence="2" type="ORF">GCM10009838_84760</name>
</gene>
<feature type="domain" description="DUF7822" evidence="1">
    <location>
        <begin position="12"/>
        <end position="143"/>
    </location>
</feature>
<dbReference type="RefSeq" id="WP_344662895.1">
    <property type="nucleotide sequence ID" value="NZ_BAAAQM010000087.1"/>
</dbReference>
<protein>
    <recommendedName>
        <fullName evidence="1">DUF7822 domain-containing protein</fullName>
    </recommendedName>
</protein>
<evidence type="ECO:0000259" key="1">
    <source>
        <dbReference type="Pfam" id="PF25135"/>
    </source>
</evidence>